<dbReference type="EMBL" id="SRRZ01000018">
    <property type="protein sequence ID" value="NQE33691.1"/>
    <property type="molecule type" value="Genomic_DNA"/>
</dbReference>
<dbReference type="PANTHER" id="PTHR30250:SF10">
    <property type="entry name" value="LIPOPOLYSACCHARIDE BIOSYNTHESIS PROTEIN WZXC"/>
    <property type="match status" value="1"/>
</dbReference>
<keyword evidence="6 7" id="KW-0472">Membrane</keyword>
<comment type="caution">
    <text evidence="8">The sequence shown here is derived from an EMBL/GenBank/DDBJ whole genome shotgun (WGS) entry which is preliminary data.</text>
</comment>
<keyword evidence="3" id="KW-1003">Cell membrane</keyword>
<accession>A0ABX2CTK7</accession>
<feature type="transmembrane region" description="Helical" evidence="7">
    <location>
        <begin position="383"/>
        <end position="404"/>
    </location>
</feature>
<sequence length="458" mass="50902">MSSEKKLAIKGAIWTIASYGSSQIIRFGSNLILTRLLLPELFGLVGLAYVFITGINLFSDIGLGPSIIQNKRGEDPEFLNTAWTLQVIRSFFIWICLVIITQPVASFYGDPRLQWLIPIIGINSLIGGFKSTATSSLERKMAVKEVVIFELGIQIVSTIVMIVWAWFDRSIWAIIAGGLTGAVMELVWSHFLIPGKSNRFAWDKEAAKEIFSYGKWIFVSTALFFLCSQADRLILGKIFTLTMLGIYGIAFTLGDMPRQVIIAISGRVIFPSISMLAELPRQELRAKILKNRKLILIPLAVGLAIFVTLGDQLILILYRKEYWAASWMMPILALGIWHTTLHNMMGSCLLAVGKSQYPAMGNLLTFVNLCISIPLGYHLKGNLGAVIAVALGDLPTYIVTNYGLWREGLTCFWQDLQLTGLFVGVLATLLWCRVTFGLGLPIDKISPMDLIPINTLFQ</sequence>
<organism evidence="8 9">
    <name type="scientific">Microcoleus asticus IPMA8</name>
    <dbReference type="NCBI Taxonomy" id="2563858"/>
    <lineage>
        <taxon>Bacteria</taxon>
        <taxon>Bacillati</taxon>
        <taxon>Cyanobacteriota</taxon>
        <taxon>Cyanophyceae</taxon>
        <taxon>Oscillatoriophycideae</taxon>
        <taxon>Oscillatoriales</taxon>
        <taxon>Microcoleaceae</taxon>
        <taxon>Microcoleus</taxon>
        <taxon>Microcoleus asticus</taxon>
    </lineage>
</organism>
<evidence type="ECO:0000256" key="5">
    <source>
        <dbReference type="ARBA" id="ARBA00022989"/>
    </source>
</evidence>
<dbReference type="RefSeq" id="WP_172186363.1">
    <property type="nucleotide sequence ID" value="NZ_CAWPPK010000090.1"/>
</dbReference>
<evidence type="ECO:0000256" key="4">
    <source>
        <dbReference type="ARBA" id="ARBA00022692"/>
    </source>
</evidence>
<proteinExistence type="inferred from homology"/>
<keyword evidence="9" id="KW-1185">Reference proteome</keyword>
<evidence type="ECO:0000313" key="8">
    <source>
        <dbReference type="EMBL" id="NQE33691.1"/>
    </source>
</evidence>
<feature type="transmembrane region" description="Helical" evidence="7">
    <location>
        <begin position="41"/>
        <end position="63"/>
    </location>
</feature>
<gene>
    <name evidence="8" type="primary">tuaB</name>
    <name evidence="8" type="ORF">E5S67_01411</name>
</gene>
<dbReference type="InterPro" id="IPR050833">
    <property type="entry name" value="Poly_Biosynth_Transport"/>
</dbReference>
<evidence type="ECO:0000256" key="2">
    <source>
        <dbReference type="ARBA" id="ARBA00007430"/>
    </source>
</evidence>
<evidence type="ECO:0000256" key="1">
    <source>
        <dbReference type="ARBA" id="ARBA00004651"/>
    </source>
</evidence>
<protein>
    <submittedName>
        <fullName evidence="8">Teichuronic acid biosynthesis protein TuaB</fullName>
    </submittedName>
</protein>
<keyword evidence="5 7" id="KW-1133">Transmembrane helix</keyword>
<evidence type="ECO:0000256" key="7">
    <source>
        <dbReference type="SAM" id="Phobius"/>
    </source>
</evidence>
<evidence type="ECO:0000313" key="9">
    <source>
        <dbReference type="Proteomes" id="UP000702425"/>
    </source>
</evidence>
<evidence type="ECO:0000256" key="3">
    <source>
        <dbReference type="ARBA" id="ARBA00022475"/>
    </source>
</evidence>
<name>A0ABX2CTK7_9CYAN</name>
<evidence type="ECO:0000256" key="6">
    <source>
        <dbReference type="ARBA" id="ARBA00023136"/>
    </source>
</evidence>
<feature type="transmembrane region" description="Helical" evidence="7">
    <location>
        <begin position="146"/>
        <end position="167"/>
    </location>
</feature>
<dbReference type="Pfam" id="PF13440">
    <property type="entry name" value="Polysacc_synt_3"/>
    <property type="match status" value="1"/>
</dbReference>
<feature type="transmembrane region" description="Helical" evidence="7">
    <location>
        <begin position="12"/>
        <end position="29"/>
    </location>
</feature>
<comment type="similarity">
    <text evidence="2">Belongs to the polysaccharide synthase family.</text>
</comment>
<feature type="transmembrane region" description="Helical" evidence="7">
    <location>
        <begin position="416"/>
        <end position="440"/>
    </location>
</feature>
<feature type="transmembrane region" description="Helical" evidence="7">
    <location>
        <begin position="115"/>
        <end position="134"/>
    </location>
</feature>
<feature type="transmembrane region" description="Helical" evidence="7">
    <location>
        <begin position="234"/>
        <end position="254"/>
    </location>
</feature>
<feature type="transmembrane region" description="Helical" evidence="7">
    <location>
        <begin position="324"/>
        <end position="345"/>
    </location>
</feature>
<keyword evidence="4 7" id="KW-0812">Transmembrane</keyword>
<reference evidence="8 9" key="1">
    <citation type="journal article" date="2020" name="Sci. Rep.">
        <title>A novel cyanobacterial geosmin producer, revising GeoA distribution and dispersion patterns in Bacteria.</title>
        <authorList>
            <person name="Churro C."/>
            <person name="Semedo-Aguiar A.P."/>
            <person name="Silva A.D."/>
            <person name="Pereira-Leal J.B."/>
            <person name="Leite R.B."/>
        </authorList>
    </citation>
    <scope>NUCLEOTIDE SEQUENCE [LARGE SCALE GENOMIC DNA]</scope>
    <source>
        <strain evidence="8 9">IPMA8</strain>
    </source>
</reference>
<dbReference type="Proteomes" id="UP000702425">
    <property type="component" value="Unassembled WGS sequence"/>
</dbReference>
<comment type="subcellular location">
    <subcellularLocation>
        <location evidence="1">Cell membrane</location>
        <topology evidence="1">Multi-pass membrane protein</topology>
    </subcellularLocation>
</comment>
<feature type="transmembrane region" description="Helical" evidence="7">
    <location>
        <begin position="294"/>
        <end position="318"/>
    </location>
</feature>
<dbReference type="PANTHER" id="PTHR30250">
    <property type="entry name" value="PST FAMILY PREDICTED COLANIC ACID TRANSPORTER"/>
    <property type="match status" value="1"/>
</dbReference>
<feature type="transmembrane region" description="Helical" evidence="7">
    <location>
        <begin position="357"/>
        <end position="377"/>
    </location>
</feature>
<feature type="transmembrane region" description="Helical" evidence="7">
    <location>
        <begin position="173"/>
        <end position="193"/>
    </location>
</feature>